<dbReference type="Gene3D" id="3.30.420.10">
    <property type="entry name" value="Ribonuclease H-like superfamily/Ribonuclease H"/>
    <property type="match status" value="1"/>
</dbReference>
<feature type="non-terminal residue" evidence="1">
    <location>
        <position position="63"/>
    </location>
</feature>
<organism evidence="1 2">
    <name type="scientific">Staurois parvus</name>
    <dbReference type="NCBI Taxonomy" id="386267"/>
    <lineage>
        <taxon>Eukaryota</taxon>
        <taxon>Metazoa</taxon>
        <taxon>Chordata</taxon>
        <taxon>Craniata</taxon>
        <taxon>Vertebrata</taxon>
        <taxon>Euteleostomi</taxon>
        <taxon>Amphibia</taxon>
        <taxon>Batrachia</taxon>
        <taxon>Anura</taxon>
        <taxon>Neobatrachia</taxon>
        <taxon>Ranoidea</taxon>
        <taxon>Ranidae</taxon>
        <taxon>Staurois</taxon>
    </lineage>
</organism>
<dbReference type="EMBL" id="CATNWA010003753">
    <property type="protein sequence ID" value="CAI9546163.1"/>
    <property type="molecule type" value="Genomic_DNA"/>
</dbReference>
<proteinExistence type="predicted"/>
<name>A0ABN9BEY1_9NEOB</name>
<sequence length="63" mass="7067">MVPPVKHGGGSVLLWSCMNAAGVGELHFIDGITNSQIYWSILKEKFFNMTMIQNTHLRSLSFL</sequence>
<comment type="caution">
    <text evidence="1">The sequence shown here is derived from an EMBL/GenBank/DDBJ whole genome shotgun (WGS) entry which is preliminary data.</text>
</comment>
<evidence type="ECO:0000313" key="2">
    <source>
        <dbReference type="Proteomes" id="UP001162483"/>
    </source>
</evidence>
<gene>
    <name evidence="1" type="ORF">SPARVUS_LOCUS2792136</name>
</gene>
<protein>
    <submittedName>
        <fullName evidence="1">Uncharacterized protein</fullName>
    </submittedName>
</protein>
<accession>A0ABN9BEY1</accession>
<keyword evidence="2" id="KW-1185">Reference proteome</keyword>
<dbReference type="Proteomes" id="UP001162483">
    <property type="component" value="Unassembled WGS sequence"/>
</dbReference>
<dbReference type="InterPro" id="IPR036397">
    <property type="entry name" value="RNaseH_sf"/>
</dbReference>
<reference evidence="1" key="1">
    <citation type="submission" date="2023-05" db="EMBL/GenBank/DDBJ databases">
        <authorList>
            <person name="Stuckert A."/>
        </authorList>
    </citation>
    <scope>NUCLEOTIDE SEQUENCE</scope>
</reference>
<evidence type="ECO:0000313" key="1">
    <source>
        <dbReference type="EMBL" id="CAI9546163.1"/>
    </source>
</evidence>